<dbReference type="NCBIfam" id="NF047470">
    <property type="entry name" value="PerABupregLA3241"/>
    <property type="match status" value="1"/>
</dbReference>
<dbReference type="AlphaFoldDB" id="A0A0E3AYZ9"/>
<accession>A0A0E3AYZ9</accession>
<dbReference type="Proteomes" id="UP000058857">
    <property type="component" value="Chromosome 1"/>
</dbReference>
<sequence length="232" mass="26809">MDRLQSKITLAEDSLSWESSTYTSNMFQNYKFIFLNILLLSLLSTSMFDCKEKGQRPDFEKELRDPKLVSEIQKDRKILKSEIKESYTLQNSSQSVEEALTKALTEIRDNSNLSDDLLLYSCNPEEIRKVYLPNNLDQNNIAANSKIEDSMYLILLRRAAGISKIRQNLQGNKGPIKVRPFVKPYNVRKLTNINGYIIGEFDLQVGLKTIRIDEIKLIIEHKNQFKVCTYGT</sequence>
<dbReference type="EMBL" id="CP012029">
    <property type="protein sequence ID" value="ALO27303.1"/>
    <property type="molecule type" value="Genomic_DNA"/>
</dbReference>
<evidence type="ECO:0000313" key="2">
    <source>
        <dbReference type="Proteomes" id="UP000058857"/>
    </source>
</evidence>
<protein>
    <submittedName>
        <fullName evidence="1">Uncharacterized protein</fullName>
    </submittedName>
</protein>
<evidence type="ECO:0000313" key="1">
    <source>
        <dbReference type="EMBL" id="ALO27303.1"/>
    </source>
</evidence>
<name>A0A0E3AYZ9_LEPBO</name>
<proteinExistence type="predicted"/>
<reference evidence="1 2" key="1">
    <citation type="journal article" date="2015" name="PLoS Negl. Trop. Dis.">
        <title>Distribution of Plasmids in Distinct Leptospira Pathogenic Species.</title>
        <authorList>
            <person name="Wang Y."/>
            <person name="Zhuang X."/>
            <person name="Zhong Y."/>
            <person name="Zhang C."/>
            <person name="Zhang Y."/>
            <person name="Zeng L."/>
            <person name="Zhu Y."/>
            <person name="He P."/>
            <person name="Dong K."/>
            <person name="Pal U."/>
            <person name="Guo X."/>
            <person name="Qin J."/>
        </authorList>
    </citation>
    <scope>NUCLEOTIDE SEQUENCE [LARGE SCALE GENOMIC DNA]</scope>
    <source>
        <strain evidence="1 2">56604</strain>
    </source>
</reference>
<organism evidence="1">
    <name type="scientific">Leptospira borgpetersenii serovar Ballum</name>
    <dbReference type="NCBI Taxonomy" id="280505"/>
    <lineage>
        <taxon>Bacteria</taxon>
        <taxon>Pseudomonadati</taxon>
        <taxon>Spirochaetota</taxon>
        <taxon>Spirochaetia</taxon>
        <taxon>Leptospirales</taxon>
        <taxon>Leptospiraceae</taxon>
        <taxon>Leptospira</taxon>
    </lineage>
</organism>
<gene>
    <name evidence="1" type="ORF">LBBP_03098</name>
</gene>
<dbReference type="PATRIC" id="fig|280505.15.peg.3022"/>